<dbReference type="Pfam" id="PF07388">
    <property type="entry name" value="A-2_8-polyST"/>
    <property type="match status" value="1"/>
</dbReference>
<evidence type="ECO:0000313" key="1">
    <source>
        <dbReference type="EMBL" id="EZP75265.1"/>
    </source>
</evidence>
<name>A0ABC9VAU5_9BACL</name>
<reference evidence="1 2" key="1">
    <citation type="journal article" date="2014" name="Appl. Microbiol. Biotechnol.">
        <title>Transformable facultative thermophile Geobacillus stearothermophilus NUB3621 as a host strain for metabolic engineering.</title>
        <authorList>
            <person name="Blanchard K."/>
            <person name="Robic S."/>
            <person name="Matsumura I."/>
        </authorList>
    </citation>
    <scope>NUCLEOTIDE SEQUENCE [LARGE SCALE GENOMIC DNA]</scope>
    <source>
        <strain evidence="1 2">NUB3621</strain>
    </source>
</reference>
<dbReference type="Proteomes" id="UP000023566">
    <property type="component" value="Chromosome"/>
</dbReference>
<proteinExistence type="predicted"/>
<dbReference type="RefSeq" id="WP_052351520.1">
    <property type="nucleotide sequence ID" value="NZ_CM002692.1"/>
</dbReference>
<dbReference type="Gene3D" id="3.40.50.11110">
    <property type="entry name" value="Sialyltransferase, C-terminal GT-B Rossman nucleotide-binding domain"/>
    <property type="match status" value="1"/>
</dbReference>
<dbReference type="GO" id="GO:0016757">
    <property type="term" value="F:glycosyltransferase activity"/>
    <property type="evidence" value="ECO:0007669"/>
    <property type="project" value="UniProtKB-KW"/>
</dbReference>
<dbReference type="AlphaFoldDB" id="A0ABC9VAU5"/>
<organism evidence="1 2">
    <name type="scientific">Parageobacillus genomosp. 1</name>
    <dbReference type="NCBI Taxonomy" id="1295642"/>
    <lineage>
        <taxon>Bacteria</taxon>
        <taxon>Bacillati</taxon>
        <taxon>Bacillota</taxon>
        <taxon>Bacilli</taxon>
        <taxon>Bacillales</taxon>
        <taxon>Anoxybacillaceae</taxon>
        <taxon>Parageobacillus</taxon>
    </lineage>
</organism>
<sequence>MNIFVCSTLYHVYVSLLIHFQRGNEKESLFILTSHDSEMKKAFSSIIEKLNSLTRVKKVYIRNRSRLLDNLMFEKIRDLFFSKQIFEKNNIVIENSTFFLFGWNQYHLYRTNVPFFKLASNVILVEEGATAYHYPRPSKYSILIKSLYGMRPNFVEDDKVKSILVQFPDKYLENIRKKAERLQLTKMIEQLSRDEKQAILNIFLKNETKKQIECQFDDEKKRIIILTQPLSEDGYISEKHKKEVYKKIIDQYSKDFQIIIKKHPRERTSYQFRNVIELEGHFPSEVFKIIGIRFTKAIGICTSAINVIDADEKFNLDENFLSTRKKVMIKPFFKIGVGKYRSITKGFSYCRDRNKS</sequence>
<comment type="caution">
    <text evidence="1">The sequence shown here is derived from an EMBL/GenBank/DDBJ whole genome shotgun (WGS) entry which is preliminary data.</text>
</comment>
<dbReference type="EMBL" id="AOTZ01000009">
    <property type="protein sequence ID" value="EZP75265.1"/>
    <property type="molecule type" value="Genomic_DNA"/>
</dbReference>
<gene>
    <name evidence="1" type="ORF">H839_17233</name>
</gene>
<keyword evidence="1" id="KW-0328">Glycosyltransferase</keyword>
<evidence type="ECO:0000313" key="2">
    <source>
        <dbReference type="Proteomes" id="UP000023566"/>
    </source>
</evidence>
<protein>
    <submittedName>
        <fullName evidence="1">Lipooligosaccharide sialyltransferase</fullName>
    </submittedName>
</protein>
<keyword evidence="1" id="KW-0808">Transferase</keyword>
<keyword evidence="2" id="KW-1185">Reference proteome</keyword>
<dbReference type="InterPro" id="IPR010866">
    <property type="entry name" value="A-2_8-polyST"/>
</dbReference>
<accession>A0ABC9VAU5</accession>